<protein>
    <submittedName>
        <fullName evidence="2">Uncharacterized protein</fullName>
    </submittedName>
</protein>
<comment type="caution">
    <text evidence="2">The sequence shown here is derived from an EMBL/GenBank/DDBJ whole genome shotgun (WGS) entry which is preliminary data.</text>
</comment>
<gene>
    <name evidence="2" type="ORF">G6O67_006293</name>
</gene>
<dbReference type="EMBL" id="JAAVMX010000007">
    <property type="protein sequence ID" value="KAF4506187.1"/>
    <property type="molecule type" value="Genomic_DNA"/>
</dbReference>
<evidence type="ECO:0000313" key="3">
    <source>
        <dbReference type="Proteomes" id="UP000557566"/>
    </source>
</evidence>
<proteinExistence type="predicted"/>
<evidence type="ECO:0000313" key="2">
    <source>
        <dbReference type="EMBL" id="KAF4506187.1"/>
    </source>
</evidence>
<name>A0A8H4LW44_9HYPO</name>
<reference evidence="2 3" key="1">
    <citation type="journal article" date="2020" name="Genome Biol. Evol.">
        <title>A new high-quality draft genome assembly of the Chinese cordyceps Ophiocordyceps sinensis.</title>
        <authorList>
            <person name="Shu R."/>
            <person name="Zhang J."/>
            <person name="Meng Q."/>
            <person name="Zhang H."/>
            <person name="Zhou G."/>
            <person name="Li M."/>
            <person name="Wu P."/>
            <person name="Zhao Y."/>
            <person name="Chen C."/>
            <person name="Qin Q."/>
        </authorList>
    </citation>
    <scope>NUCLEOTIDE SEQUENCE [LARGE SCALE GENOMIC DNA]</scope>
    <source>
        <strain evidence="2 3">IOZ07</strain>
    </source>
</reference>
<dbReference type="AlphaFoldDB" id="A0A8H4LW44"/>
<keyword evidence="3" id="KW-1185">Reference proteome</keyword>
<dbReference type="Proteomes" id="UP000557566">
    <property type="component" value="Unassembled WGS sequence"/>
</dbReference>
<accession>A0A8H4LW44</accession>
<feature type="region of interest" description="Disordered" evidence="1">
    <location>
        <begin position="28"/>
        <end position="47"/>
    </location>
</feature>
<evidence type="ECO:0000256" key="1">
    <source>
        <dbReference type="SAM" id="MobiDB-lite"/>
    </source>
</evidence>
<sequence>MRRRPAVLLNMALRRRMSCCDVVPLAAADKDDGGSQTGLLDGPKTVEPAPVEHVGEAVEGEPGPEASEQVEDVVSVLALLPVDVEVRVHDGVEHGHEAADSRPHDAAQDPLAAQVAHEVEIAARGACCRAEPHDGARASCVNVPHELHLPALLGAVVLVDADLVDKQRQLDGVVGRQMAQCQLERTVDGQTPRVARRLDRDRSLAPRRVAPDIGQGVVESAGVDADLDQLDAQRAVGAGDARGLGRQELDQAEESAGRIERTVVVVWESGGKERHDDVV</sequence>
<organism evidence="2 3">
    <name type="scientific">Ophiocordyceps sinensis</name>
    <dbReference type="NCBI Taxonomy" id="72228"/>
    <lineage>
        <taxon>Eukaryota</taxon>
        <taxon>Fungi</taxon>
        <taxon>Dikarya</taxon>
        <taxon>Ascomycota</taxon>
        <taxon>Pezizomycotina</taxon>
        <taxon>Sordariomycetes</taxon>
        <taxon>Hypocreomycetidae</taxon>
        <taxon>Hypocreales</taxon>
        <taxon>Ophiocordycipitaceae</taxon>
        <taxon>Ophiocordyceps</taxon>
    </lineage>
</organism>